<feature type="domain" description="Tyrosine--tRNA ligase SYY-like C-terminal" evidence="13">
    <location>
        <begin position="345"/>
        <end position="395"/>
    </location>
</feature>
<feature type="binding site" evidence="11">
    <location>
        <position position="189"/>
    </location>
    <ligand>
        <name>L-tyrosine</name>
        <dbReference type="ChEBI" id="CHEBI:58315"/>
    </ligand>
</feature>
<dbReference type="InterPro" id="IPR054608">
    <property type="entry name" value="SYY-like_C"/>
</dbReference>
<dbReference type="SUPFAM" id="SSF52374">
    <property type="entry name" value="Nucleotidylyl transferase"/>
    <property type="match status" value="1"/>
</dbReference>
<name>A0A1T5G7Q6_9SPHN</name>
<dbReference type="InterPro" id="IPR002307">
    <property type="entry name" value="Tyr-tRNA-ligase"/>
</dbReference>
<sequence length="420" mass="46129">MTIGRGHANGPRAMTEYRSELLRLLDERGYIHQVTDGAALDTLALSSVIPGYIGFDPTAPSLHVGSLVQIMLLRRLQQAGHKPIVLMGGGTGKIGDPSFKDEARKLMTTETIAANVASIKRIFERFLTFGDGPTDAVMVDNADWLDKLEYIPFLREVGQHFSINRMLSFDSVKLRLDREQSLSFLEFNYMILQAYDFMELAKRRQCRLQMGGSDQWGNIVNGIELSRRMLGTEVFGVTTPLITTADGGKMGKTMSGAVWLNEESLPAYDYWQFWRNSHDKDVGRFLRLFTDLPLDEIARLEALEGQEINQAKIVLANEATAMCRGAEAAAAAAETARRTFEEGQAGGDLPTLAVPEGGISLIDALVGLGFAASKGEAKRKLAEGAVRVDGEPEKDDRRVEVGATALKISLGKKKHGLLTH</sequence>
<dbReference type="FunFam" id="3.40.50.620:FF:000008">
    <property type="entry name" value="Tyrosine--tRNA ligase"/>
    <property type="match status" value="1"/>
</dbReference>
<evidence type="ECO:0000256" key="10">
    <source>
        <dbReference type="ARBA" id="ARBA00060965"/>
    </source>
</evidence>
<dbReference type="InterPro" id="IPR002305">
    <property type="entry name" value="aa-tRNA-synth_Ic"/>
</dbReference>
<feature type="binding site" evidence="11">
    <location>
        <position position="193"/>
    </location>
    <ligand>
        <name>L-tyrosine</name>
        <dbReference type="ChEBI" id="CHEBI:58315"/>
    </ligand>
</feature>
<dbReference type="PANTHER" id="PTHR11766:SF0">
    <property type="entry name" value="TYROSINE--TRNA LIGASE, MITOCHONDRIAL"/>
    <property type="match status" value="1"/>
</dbReference>
<evidence type="ECO:0000256" key="12">
    <source>
        <dbReference type="PROSITE-ProRule" id="PRU00182"/>
    </source>
</evidence>
<dbReference type="InterPro" id="IPR024088">
    <property type="entry name" value="Tyr-tRNA-ligase_bac-type"/>
</dbReference>
<keyword evidence="15" id="KW-1185">Reference proteome</keyword>
<dbReference type="GO" id="GO:0005524">
    <property type="term" value="F:ATP binding"/>
    <property type="evidence" value="ECO:0007669"/>
    <property type="project" value="UniProtKB-UniRule"/>
</dbReference>
<evidence type="ECO:0000313" key="15">
    <source>
        <dbReference type="Proteomes" id="UP000189818"/>
    </source>
</evidence>
<dbReference type="AlphaFoldDB" id="A0A1T5G7Q6"/>
<gene>
    <name evidence="11" type="primary">tyrS</name>
    <name evidence="14" type="ORF">SAMN06295920_11287</name>
</gene>
<keyword evidence="3 11" id="KW-0436">Ligase</keyword>
<dbReference type="InterPro" id="IPR036986">
    <property type="entry name" value="S4_RNA-bd_sf"/>
</dbReference>
<proteinExistence type="inferred from homology"/>
<evidence type="ECO:0000256" key="11">
    <source>
        <dbReference type="HAMAP-Rule" id="MF_02006"/>
    </source>
</evidence>
<keyword evidence="4 11" id="KW-0547">Nucleotide-binding</keyword>
<dbReference type="STRING" id="439228.SAMN06295920_11287"/>
<reference evidence="15" key="1">
    <citation type="submission" date="2017-02" db="EMBL/GenBank/DDBJ databases">
        <authorList>
            <person name="Varghese N."/>
            <person name="Submissions S."/>
        </authorList>
    </citation>
    <scope>NUCLEOTIDE SEQUENCE [LARGE SCALE GENOMIC DNA]</scope>
    <source>
        <strain evidence="15">UM2</strain>
    </source>
</reference>
<keyword evidence="6 12" id="KW-0694">RNA-binding</keyword>
<dbReference type="GO" id="GO:0042803">
    <property type="term" value="F:protein homodimerization activity"/>
    <property type="evidence" value="ECO:0007669"/>
    <property type="project" value="UniProtKB-ARBA"/>
</dbReference>
<dbReference type="Gene3D" id="1.10.240.10">
    <property type="entry name" value="Tyrosyl-Transfer RNA Synthetase"/>
    <property type="match status" value="1"/>
</dbReference>
<dbReference type="InterPro" id="IPR014729">
    <property type="entry name" value="Rossmann-like_a/b/a_fold"/>
</dbReference>
<evidence type="ECO:0000256" key="8">
    <source>
        <dbReference type="ARBA" id="ARBA00023146"/>
    </source>
</evidence>
<dbReference type="PRINTS" id="PR01040">
    <property type="entry name" value="TRNASYNTHTYR"/>
</dbReference>
<dbReference type="NCBIfam" id="TIGR00234">
    <property type="entry name" value="tyrS"/>
    <property type="match status" value="1"/>
</dbReference>
<evidence type="ECO:0000256" key="4">
    <source>
        <dbReference type="ARBA" id="ARBA00022741"/>
    </source>
</evidence>
<comment type="subunit">
    <text evidence="11">Homodimer.</text>
</comment>
<dbReference type="InterPro" id="IPR024107">
    <property type="entry name" value="Tyr-tRNA-ligase_bac_1"/>
</dbReference>
<dbReference type="PANTHER" id="PTHR11766">
    <property type="entry name" value="TYROSYL-TRNA SYNTHETASE"/>
    <property type="match status" value="1"/>
</dbReference>
<dbReference type="GO" id="GO:0006437">
    <property type="term" value="P:tyrosyl-tRNA aminoacylation"/>
    <property type="evidence" value="ECO:0007669"/>
    <property type="project" value="UniProtKB-UniRule"/>
</dbReference>
<dbReference type="HAMAP" id="MF_02006">
    <property type="entry name" value="Tyr_tRNA_synth_type1"/>
    <property type="match status" value="1"/>
</dbReference>
<keyword evidence="8 11" id="KW-0030">Aminoacyl-tRNA synthetase</keyword>
<dbReference type="SUPFAM" id="SSF55174">
    <property type="entry name" value="Alpha-L RNA-binding motif"/>
    <property type="match status" value="1"/>
</dbReference>
<dbReference type="GO" id="GO:0004831">
    <property type="term" value="F:tyrosine-tRNA ligase activity"/>
    <property type="evidence" value="ECO:0007669"/>
    <property type="project" value="UniProtKB-UniRule"/>
</dbReference>
<comment type="subcellular location">
    <subcellularLocation>
        <location evidence="1 11">Cytoplasm</location>
    </subcellularLocation>
</comment>
<feature type="short sequence motif" description="'KMSKS' region" evidence="11">
    <location>
        <begin position="249"/>
        <end position="253"/>
    </location>
</feature>
<evidence type="ECO:0000256" key="6">
    <source>
        <dbReference type="ARBA" id="ARBA00022884"/>
    </source>
</evidence>
<evidence type="ECO:0000256" key="5">
    <source>
        <dbReference type="ARBA" id="ARBA00022840"/>
    </source>
</evidence>
<comment type="function">
    <text evidence="11">Catalyzes the attachment of tyrosine to tRNA(Tyr) in a two-step reaction: tyrosine is first activated by ATP to form Tyr-AMP and then transferred to the acceptor end of tRNA(Tyr).</text>
</comment>
<dbReference type="EMBL" id="FUYM01000012">
    <property type="protein sequence ID" value="SKC04419.1"/>
    <property type="molecule type" value="Genomic_DNA"/>
</dbReference>
<dbReference type="Proteomes" id="UP000189818">
    <property type="component" value="Unassembled WGS sequence"/>
</dbReference>
<dbReference type="FunFam" id="1.10.240.10:FF:000001">
    <property type="entry name" value="Tyrosine--tRNA ligase"/>
    <property type="match status" value="1"/>
</dbReference>
<evidence type="ECO:0000313" key="14">
    <source>
        <dbReference type="EMBL" id="SKC04419.1"/>
    </source>
</evidence>
<feature type="binding site" evidence="11">
    <location>
        <position position="252"/>
    </location>
    <ligand>
        <name>ATP</name>
        <dbReference type="ChEBI" id="CHEBI:30616"/>
    </ligand>
</feature>
<evidence type="ECO:0000256" key="9">
    <source>
        <dbReference type="ARBA" id="ARBA00048248"/>
    </source>
</evidence>
<evidence type="ECO:0000256" key="7">
    <source>
        <dbReference type="ARBA" id="ARBA00022917"/>
    </source>
</evidence>
<comment type="similarity">
    <text evidence="10 11">Belongs to the class-I aminoacyl-tRNA synthetase family. TyrS type 1 subfamily.</text>
</comment>
<keyword evidence="5 11" id="KW-0067">ATP-binding</keyword>
<keyword evidence="2 11" id="KW-0963">Cytoplasm</keyword>
<dbReference type="Gene3D" id="3.40.50.620">
    <property type="entry name" value="HUPs"/>
    <property type="match status" value="1"/>
</dbReference>
<dbReference type="GO" id="GO:0003723">
    <property type="term" value="F:RNA binding"/>
    <property type="evidence" value="ECO:0007669"/>
    <property type="project" value="UniProtKB-KW"/>
</dbReference>
<evidence type="ECO:0000256" key="3">
    <source>
        <dbReference type="ARBA" id="ARBA00022598"/>
    </source>
</evidence>
<evidence type="ECO:0000256" key="1">
    <source>
        <dbReference type="ARBA" id="ARBA00004496"/>
    </source>
</evidence>
<dbReference type="PROSITE" id="PS50889">
    <property type="entry name" value="S4"/>
    <property type="match status" value="1"/>
</dbReference>
<dbReference type="EC" id="6.1.1.1" evidence="11"/>
<protein>
    <recommendedName>
        <fullName evidence="11">Tyrosine--tRNA ligase</fullName>
        <ecNumber evidence="11">6.1.1.1</ecNumber>
    </recommendedName>
    <alternativeName>
        <fullName evidence="11">Tyrosyl-tRNA synthetase</fullName>
        <shortName evidence="11">TyrRS</shortName>
    </alternativeName>
</protein>
<dbReference type="Pfam" id="PF00579">
    <property type="entry name" value="tRNA-synt_1b"/>
    <property type="match status" value="1"/>
</dbReference>
<feature type="short sequence motif" description="'HIGH' region" evidence="11">
    <location>
        <begin position="57"/>
        <end position="66"/>
    </location>
</feature>
<evidence type="ECO:0000256" key="2">
    <source>
        <dbReference type="ARBA" id="ARBA00022490"/>
    </source>
</evidence>
<feature type="binding site" evidence="11">
    <location>
        <position position="52"/>
    </location>
    <ligand>
        <name>L-tyrosine</name>
        <dbReference type="ChEBI" id="CHEBI:58315"/>
    </ligand>
</feature>
<dbReference type="Gene3D" id="3.10.290.10">
    <property type="entry name" value="RNA-binding S4 domain"/>
    <property type="match status" value="1"/>
</dbReference>
<organism evidence="14 15">
    <name type="scientific">Rhizorhabdus histidinilytica</name>
    <dbReference type="NCBI Taxonomy" id="439228"/>
    <lineage>
        <taxon>Bacteria</taxon>
        <taxon>Pseudomonadati</taxon>
        <taxon>Pseudomonadota</taxon>
        <taxon>Alphaproteobacteria</taxon>
        <taxon>Sphingomonadales</taxon>
        <taxon>Sphingomonadaceae</taxon>
        <taxon>Rhizorhabdus</taxon>
    </lineage>
</organism>
<dbReference type="Pfam" id="PF22421">
    <property type="entry name" value="SYY_C-terminal"/>
    <property type="match status" value="1"/>
</dbReference>
<comment type="catalytic activity">
    <reaction evidence="9 11">
        <text>tRNA(Tyr) + L-tyrosine + ATP = L-tyrosyl-tRNA(Tyr) + AMP + diphosphate + H(+)</text>
        <dbReference type="Rhea" id="RHEA:10220"/>
        <dbReference type="Rhea" id="RHEA-COMP:9706"/>
        <dbReference type="Rhea" id="RHEA-COMP:9707"/>
        <dbReference type="ChEBI" id="CHEBI:15378"/>
        <dbReference type="ChEBI" id="CHEBI:30616"/>
        <dbReference type="ChEBI" id="CHEBI:33019"/>
        <dbReference type="ChEBI" id="CHEBI:58315"/>
        <dbReference type="ChEBI" id="CHEBI:78442"/>
        <dbReference type="ChEBI" id="CHEBI:78536"/>
        <dbReference type="ChEBI" id="CHEBI:456215"/>
        <dbReference type="EC" id="6.1.1.1"/>
    </reaction>
</comment>
<dbReference type="CDD" id="cd00165">
    <property type="entry name" value="S4"/>
    <property type="match status" value="1"/>
</dbReference>
<dbReference type="CDD" id="cd00805">
    <property type="entry name" value="TyrRS_core"/>
    <property type="match status" value="1"/>
</dbReference>
<evidence type="ECO:0000259" key="13">
    <source>
        <dbReference type="Pfam" id="PF22421"/>
    </source>
</evidence>
<accession>A0A1T5G7Q6</accession>
<keyword evidence="7 11" id="KW-0648">Protein biosynthesis</keyword>
<dbReference type="GO" id="GO:0005829">
    <property type="term" value="C:cytosol"/>
    <property type="evidence" value="ECO:0007669"/>
    <property type="project" value="TreeGrafter"/>
</dbReference>